<dbReference type="PANTHER" id="PTHR35807:SF1">
    <property type="entry name" value="TRANSCRIPTIONAL REGULATOR REDD"/>
    <property type="match status" value="1"/>
</dbReference>
<keyword evidence="4" id="KW-0804">Transcription</keyword>
<evidence type="ECO:0000256" key="1">
    <source>
        <dbReference type="ARBA" id="ARBA00018672"/>
    </source>
</evidence>
<dbReference type="SUPFAM" id="SSF48452">
    <property type="entry name" value="TPR-like"/>
    <property type="match status" value="1"/>
</dbReference>
<dbReference type="EMBL" id="JAENHN010000055">
    <property type="protein sequence ID" value="MBK1813039.1"/>
    <property type="molecule type" value="Genomic_DNA"/>
</dbReference>
<proteinExistence type="predicted"/>
<keyword evidence="10" id="KW-1185">Reference proteome</keyword>
<feature type="domain" description="Response regulatory" evidence="8">
    <location>
        <begin position="4"/>
        <end position="118"/>
    </location>
</feature>
<feature type="compositionally biased region" description="Polar residues" evidence="7">
    <location>
        <begin position="134"/>
        <end position="143"/>
    </location>
</feature>
<dbReference type="InterPro" id="IPR051677">
    <property type="entry name" value="AfsR-DnrI-RedD_regulator"/>
</dbReference>
<dbReference type="PROSITE" id="PS50110">
    <property type="entry name" value="RESPONSE_REGULATORY"/>
    <property type="match status" value="1"/>
</dbReference>
<evidence type="ECO:0000313" key="10">
    <source>
        <dbReference type="Proteomes" id="UP000596739"/>
    </source>
</evidence>
<evidence type="ECO:0000259" key="8">
    <source>
        <dbReference type="PROSITE" id="PS50110"/>
    </source>
</evidence>
<feature type="compositionally biased region" description="Basic and acidic residues" evidence="7">
    <location>
        <begin position="159"/>
        <end position="179"/>
    </location>
</feature>
<gene>
    <name evidence="9" type="ORF">JHL18_20655</name>
</gene>
<dbReference type="InterPro" id="IPR036388">
    <property type="entry name" value="WH-like_DNA-bd_sf"/>
</dbReference>
<dbReference type="Pfam" id="PF00072">
    <property type="entry name" value="Response_reg"/>
    <property type="match status" value="1"/>
</dbReference>
<evidence type="ECO:0000256" key="5">
    <source>
        <dbReference type="ARBA" id="ARBA00024867"/>
    </source>
</evidence>
<keyword evidence="2" id="KW-0805">Transcription regulation</keyword>
<comment type="function">
    <text evidence="5">May play the central regulatory role in sporulation. It may be an element of the effector pathway responsible for the activation of sporulation genes in response to nutritional stress. Spo0A may act in concert with spo0H (a sigma factor) to control the expression of some genes that are critical to the sporulation process.</text>
</comment>
<name>A0ABS1EUI0_9CLOT</name>
<dbReference type="RefSeq" id="WP_200272797.1">
    <property type="nucleotide sequence ID" value="NZ_JAENHN010000055.1"/>
</dbReference>
<dbReference type="Gene3D" id="3.40.50.2300">
    <property type="match status" value="1"/>
</dbReference>
<dbReference type="Pfam" id="PF03704">
    <property type="entry name" value="BTAD"/>
    <property type="match status" value="1"/>
</dbReference>
<dbReference type="InterPro" id="IPR011006">
    <property type="entry name" value="CheY-like_superfamily"/>
</dbReference>
<evidence type="ECO:0000256" key="7">
    <source>
        <dbReference type="SAM" id="MobiDB-lite"/>
    </source>
</evidence>
<evidence type="ECO:0000256" key="6">
    <source>
        <dbReference type="PROSITE-ProRule" id="PRU00169"/>
    </source>
</evidence>
<dbReference type="Proteomes" id="UP000596739">
    <property type="component" value="Unassembled WGS sequence"/>
</dbReference>
<evidence type="ECO:0000256" key="2">
    <source>
        <dbReference type="ARBA" id="ARBA00023015"/>
    </source>
</evidence>
<dbReference type="SUPFAM" id="SSF46894">
    <property type="entry name" value="C-terminal effector domain of the bipartite response regulators"/>
    <property type="match status" value="1"/>
</dbReference>
<organism evidence="9 10">
    <name type="scientific">Clostridium yunnanense</name>
    <dbReference type="NCBI Taxonomy" id="2800325"/>
    <lineage>
        <taxon>Bacteria</taxon>
        <taxon>Bacillati</taxon>
        <taxon>Bacillota</taxon>
        <taxon>Clostridia</taxon>
        <taxon>Eubacteriales</taxon>
        <taxon>Clostridiaceae</taxon>
        <taxon>Clostridium</taxon>
    </lineage>
</organism>
<evidence type="ECO:0000256" key="3">
    <source>
        <dbReference type="ARBA" id="ARBA00023125"/>
    </source>
</evidence>
<dbReference type="InterPro" id="IPR005158">
    <property type="entry name" value="BTAD"/>
</dbReference>
<dbReference type="InterPro" id="IPR011990">
    <property type="entry name" value="TPR-like_helical_dom_sf"/>
</dbReference>
<dbReference type="SMART" id="SM01043">
    <property type="entry name" value="BTAD"/>
    <property type="match status" value="1"/>
</dbReference>
<sequence length="441" mass="51841">MKLTAIIIDDELPTLNLMKYIIQKSGKVDVIGEFSNPKEVISNIDKLKPDIAFVDVEMPGMNGIALAEELGKLDYKIQIIFSTAYKEYAFDAFKVEAVDYILKPVTEDQINKTIDKIIKRYPLILSKNREGNEDSLNSNITSEVHSDEEVNANNLNKSYKNEDAKNESTKNKNKKNENEVLIYDDSRSNKNQRCNISCLGQFAVYMEYKDTISSNQVKFETVKVEELFAYLTLSEGRPVEKWRLCEMLWPDFPDKKAEHNLHSTIYRLKTSFKKVGFTEDFINYKNGCYTLNVDNFYCDLWDFRKLENYKDLEAANVILIEKVLDLYQGELYGNKAYIWSIDEGQKLNDLNVHMTMKLSNYYIEKKQYDISIRHLYKLLRLNNYNEEVYELMMKCYFYKGDKVKLMKFYKDVRDTLAKELDVKPSKTTVELYNYLIRNLEQ</sequence>
<keyword evidence="6" id="KW-0597">Phosphoprotein</keyword>
<dbReference type="SMART" id="SM00448">
    <property type="entry name" value="REC"/>
    <property type="match status" value="1"/>
</dbReference>
<evidence type="ECO:0000256" key="4">
    <source>
        <dbReference type="ARBA" id="ARBA00023163"/>
    </source>
</evidence>
<accession>A0ABS1EUI0</accession>
<dbReference type="Gene3D" id="1.10.10.10">
    <property type="entry name" value="Winged helix-like DNA-binding domain superfamily/Winged helix DNA-binding domain"/>
    <property type="match status" value="1"/>
</dbReference>
<evidence type="ECO:0000313" key="9">
    <source>
        <dbReference type="EMBL" id="MBK1813039.1"/>
    </source>
</evidence>
<keyword evidence="3" id="KW-0238">DNA-binding</keyword>
<dbReference type="SUPFAM" id="SSF52172">
    <property type="entry name" value="CheY-like"/>
    <property type="match status" value="1"/>
</dbReference>
<dbReference type="InterPro" id="IPR001789">
    <property type="entry name" value="Sig_transdc_resp-reg_receiver"/>
</dbReference>
<dbReference type="InterPro" id="IPR016032">
    <property type="entry name" value="Sig_transdc_resp-reg_C-effctor"/>
</dbReference>
<comment type="caution">
    <text evidence="9">The sequence shown here is derived from an EMBL/GenBank/DDBJ whole genome shotgun (WGS) entry which is preliminary data.</text>
</comment>
<protein>
    <recommendedName>
        <fullName evidence="1">Stage 0 sporulation protein A homolog</fullName>
    </recommendedName>
</protein>
<dbReference type="Gene3D" id="1.25.40.10">
    <property type="entry name" value="Tetratricopeptide repeat domain"/>
    <property type="match status" value="1"/>
</dbReference>
<feature type="modified residue" description="4-aspartylphosphate" evidence="6">
    <location>
        <position position="55"/>
    </location>
</feature>
<reference evidence="10" key="1">
    <citation type="submission" date="2021-01" db="EMBL/GenBank/DDBJ databases">
        <title>Genome public.</title>
        <authorList>
            <person name="Liu C."/>
            <person name="Sun Q."/>
        </authorList>
    </citation>
    <scope>NUCLEOTIDE SEQUENCE [LARGE SCALE GENOMIC DNA]</scope>
    <source>
        <strain evidence="10">YIM B02505</strain>
    </source>
</reference>
<dbReference type="PANTHER" id="PTHR35807">
    <property type="entry name" value="TRANSCRIPTIONAL REGULATOR REDD-RELATED"/>
    <property type="match status" value="1"/>
</dbReference>
<feature type="region of interest" description="Disordered" evidence="7">
    <location>
        <begin position="132"/>
        <end position="179"/>
    </location>
</feature>